<dbReference type="OrthoDB" id="10020858at2759"/>
<accession>A0A8J2JW59</accession>
<dbReference type="PANTHER" id="PTHR14728">
    <property type="entry name" value="PROTEIN AURORA BOREALIS"/>
    <property type="match status" value="1"/>
</dbReference>
<protein>
    <recommendedName>
        <fullName evidence="2">Protein aurora borealis</fullName>
    </recommendedName>
</protein>
<comment type="similarity">
    <text evidence="1">Belongs to the BORA family.</text>
</comment>
<dbReference type="GO" id="GO:0019901">
    <property type="term" value="F:protein kinase binding"/>
    <property type="evidence" value="ECO:0007669"/>
    <property type="project" value="TreeGrafter"/>
</dbReference>
<dbReference type="PANTHER" id="PTHR14728:SF2">
    <property type="entry name" value="PROTEIN AURORA BOREALIS"/>
    <property type="match status" value="1"/>
</dbReference>
<dbReference type="AlphaFoldDB" id="A0A8J2JW59"/>
<dbReference type="GO" id="GO:0060236">
    <property type="term" value="P:regulation of mitotic spindle organization"/>
    <property type="evidence" value="ECO:0007669"/>
    <property type="project" value="TreeGrafter"/>
</dbReference>
<dbReference type="GO" id="GO:0051301">
    <property type="term" value="P:cell division"/>
    <property type="evidence" value="ECO:0007669"/>
    <property type="project" value="UniProtKB-KW"/>
</dbReference>
<keyword evidence="8" id="KW-1185">Reference proteome</keyword>
<sequence length="230" mass="25914">MDDKIFATPRGVLGKRPRIGSSGSNGGNSSVPGNSGRVNISKRINPFEKDLINKLHLPVWSPSVMQCQIDTPPQNDWTINHISMLNPSNIEESPSTHQIMETLEPEVEDKAQADIKHFFENLHVPSPTPESISHADTNMDKCVSTDISFPVDLPSHVMEFLYSYCHSSSRIRTNEENLIEDLETQNLLNNSSVLRRKLDFSFDQPDESMLRSDESDIEERRCHGALIMSP</sequence>
<evidence type="ECO:0000256" key="6">
    <source>
        <dbReference type="SAM" id="MobiDB-lite"/>
    </source>
</evidence>
<keyword evidence="5" id="KW-0131">Cell cycle</keyword>
<evidence type="ECO:0000256" key="5">
    <source>
        <dbReference type="ARBA" id="ARBA00023306"/>
    </source>
</evidence>
<reference evidence="7" key="1">
    <citation type="submission" date="2021-06" db="EMBL/GenBank/DDBJ databases">
        <authorList>
            <person name="Hodson N. C."/>
            <person name="Mongue J. A."/>
            <person name="Jaron S. K."/>
        </authorList>
    </citation>
    <scope>NUCLEOTIDE SEQUENCE</scope>
</reference>
<gene>
    <name evidence="7" type="ORF">AFUS01_LOCUS14118</name>
</gene>
<keyword evidence="4" id="KW-0498">Mitosis</keyword>
<evidence type="ECO:0000256" key="3">
    <source>
        <dbReference type="ARBA" id="ARBA00022618"/>
    </source>
</evidence>
<comment type="caution">
    <text evidence="7">The sequence shown here is derived from an EMBL/GenBank/DDBJ whole genome shotgun (WGS) entry which is preliminary data.</text>
</comment>
<name>A0A8J2JW59_9HEXA</name>
<dbReference type="Proteomes" id="UP000708208">
    <property type="component" value="Unassembled WGS sequence"/>
</dbReference>
<proteinExistence type="inferred from homology"/>
<dbReference type="GO" id="GO:0007088">
    <property type="term" value="P:regulation of mitotic nuclear division"/>
    <property type="evidence" value="ECO:0007669"/>
    <property type="project" value="TreeGrafter"/>
</dbReference>
<evidence type="ECO:0000313" key="7">
    <source>
        <dbReference type="EMBL" id="CAG7725142.1"/>
    </source>
</evidence>
<evidence type="ECO:0000256" key="2">
    <source>
        <dbReference type="ARBA" id="ARBA00020055"/>
    </source>
</evidence>
<feature type="region of interest" description="Disordered" evidence="6">
    <location>
        <begin position="1"/>
        <end position="39"/>
    </location>
</feature>
<feature type="compositionally biased region" description="Low complexity" evidence="6">
    <location>
        <begin position="27"/>
        <end position="36"/>
    </location>
</feature>
<dbReference type="GO" id="GO:0005634">
    <property type="term" value="C:nucleus"/>
    <property type="evidence" value="ECO:0007669"/>
    <property type="project" value="TreeGrafter"/>
</dbReference>
<dbReference type="GO" id="GO:0005737">
    <property type="term" value="C:cytoplasm"/>
    <property type="evidence" value="ECO:0007669"/>
    <property type="project" value="TreeGrafter"/>
</dbReference>
<dbReference type="EMBL" id="CAJVCH010118029">
    <property type="protein sequence ID" value="CAG7725142.1"/>
    <property type="molecule type" value="Genomic_DNA"/>
</dbReference>
<dbReference type="Pfam" id="PF15280">
    <property type="entry name" value="BORA_N"/>
    <property type="match status" value="1"/>
</dbReference>
<evidence type="ECO:0000313" key="8">
    <source>
        <dbReference type="Proteomes" id="UP000708208"/>
    </source>
</evidence>
<organism evidence="7 8">
    <name type="scientific">Allacma fusca</name>
    <dbReference type="NCBI Taxonomy" id="39272"/>
    <lineage>
        <taxon>Eukaryota</taxon>
        <taxon>Metazoa</taxon>
        <taxon>Ecdysozoa</taxon>
        <taxon>Arthropoda</taxon>
        <taxon>Hexapoda</taxon>
        <taxon>Collembola</taxon>
        <taxon>Symphypleona</taxon>
        <taxon>Sminthuridae</taxon>
        <taxon>Allacma</taxon>
    </lineage>
</organism>
<dbReference type="InterPro" id="IPR023252">
    <property type="entry name" value="Aurora_borealis_protein"/>
</dbReference>
<evidence type="ECO:0000256" key="1">
    <source>
        <dbReference type="ARBA" id="ARBA00010963"/>
    </source>
</evidence>
<keyword evidence="3" id="KW-0132">Cell division</keyword>
<evidence type="ECO:0000256" key="4">
    <source>
        <dbReference type="ARBA" id="ARBA00022776"/>
    </source>
</evidence>